<dbReference type="GO" id="GO:0016020">
    <property type="term" value="C:membrane"/>
    <property type="evidence" value="ECO:0007669"/>
    <property type="project" value="InterPro"/>
</dbReference>
<proteinExistence type="predicted"/>
<reference evidence="2" key="1">
    <citation type="submission" date="2021-05" db="EMBL/GenBank/DDBJ databases">
        <title>A free-living protist that lacks canonical eukaryotic 1 DNA replication and segregation systems.</title>
        <authorList>
            <person name="Salas-Leiva D.E."/>
            <person name="Tromer E.C."/>
            <person name="Curtis B.A."/>
            <person name="Jerlstrom-Hultqvist J."/>
            <person name="Kolisko M."/>
            <person name="Yi Z."/>
            <person name="Salas-Leiva J.S."/>
            <person name="Gallot-Lavallee L."/>
            <person name="Kops G.J.P.L."/>
            <person name="Archibald J.M."/>
            <person name="Simpson A.G.B."/>
            <person name="Roger A.J."/>
        </authorList>
    </citation>
    <scope>NUCLEOTIDE SEQUENCE</scope>
    <source>
        <strain evidence="2">BICM</strain>
    </source>
</reference>
<dbReference type="GO" id="GO:0016780">
    <property type="term" value="F:phosphotransferase activity, for other substituted phosphate groups"/>
    <property type="evidence" value="ECO:0007669"/>
    <property type="project" value="InterPro"/>
</dbReference>
<feature type="transmembrane region" description="Helical" evidence="1">
    <location>
        <begin position="201"/>
        <end position="223"/>
    </location>
</feature>
<dbReference type="AlphaFoldDB" id="A0A8J6BFK7"/>
<dbReference type="Gene3D" id="1.20.120.1760">
    <property type="match status" value="1"/>
</dbReference>
<keyword evidence="3" id="KW-1185">Reference proteome</keyword>
<sequence length="314" mass="35315">MIGSLFISLFYIGKNNIPDDRIIRFTIIFVGTILSALIFSFLIPNCWYANCLSIMNMSCGLAGVYIMTAYEPGELLFQKEAVFLLIFIGQFFDLFDGRAAEQWGSTPKGEYFDDVADGTSFGFTIGVLIFVATNNRIMGLIGGTMHGVCTFYRLIRFIVEKHRAGQTGGALRFDGMPSPAAAIVMGSGSIILSRFGFVGDILIIALATLSSYLQVSWVVYPHLSRAFFAWVPRRMLMAWFVGGTIGGLFFTALRMVWVPVLFIHCISVAYMLTPYLSKVMWLRHPVIIRLLEIFWLRSKDGSRYLNKLEKESKE</sequence>
<name>A0A8J6BFK7_9EUKA</name>
<gene>
    <name evidence="2" type="ORF">J8273_2163</name>
</gene>
<comment type="caution">
    <text evidence="2">The sequence shown here is derived from an EMBL/GenBank/DDBJ whole genome shotgun (WGS) entry which is preliminary data.</text>
</comment>
<dbReference type="GO" id="GO:0008654">
    <property type="term" value="P:phospholipid biosynthetic process"/>
    <property type="evidence" value="ECO:0007669"/>
    <property type="project" value="InterPro"/>
</dbReference>
<feature type="transmembrane region" description="Helical" evidence="1">
    <location>
        <begin position="22"/>
        <end position="43"/>
    </location>
</feature>
<keyword evidence="1" id="KW-0472">Membrane</keyword>
<dbReference type="Pfam" id="PF01066">
    <property type="entry name" value="CDP-OH_P_transf"/>
    <property type="match status" value="1"/>
</dbReference>
<keyword evidence="1" id="KW-0812">Transmembrane</keyword>
<evidence type="ECO:0000313" key="2">
    <source>
        <dbReference type="EMBL" id="KAG9396432.1"/>
    </source>
</evidence>
<feature type="transmembrane region" description="Helical" evidence="1">
    <location>
        <begin position="235"/>
        <end position="255"/>
    </location>
</feature>
<evidence type="ECO:0000256" key="1">
    <source>
        <dbReference type="SAM" id="Phobius"/>
    </source>
</evidence>
<dbReference type="OrthoDB" id="10254249at2759"/>
<feature type="transmembrane region" description="Helical" evidence="1">
    <location>
        <begin position="50"/>
        <end position="70"/>
    </location>
</feature>
<keyword evidence="1" id="KW-1133">Transmembrane helix</keyword>
<dbReference type="InterPro" id="IPR043130">
    <property type="entry name" value="CDP-OH_PTrfase_TM_dom"/>
</dbReference>
<dbReference type="InterPro" id="IPR000462">
    <property type="entry name" value="CDP-OH_P_trans"/>
</dbReference>
<dbReference type="EMBL" id="JAHDYR010000006">
    <property type="protein sequence ID" value="KAG9396432.1"/>
    <property type="molecule type" value="Genomic_DNA"/>
</dbReference>
<feature type="transmembrane region" description="Helical" evidence="1">
    <location>
        <begin position="261"/>
        <end position="281"/>
    </location>
</feature>
<evidence type="ECO:0000313" key="3">
    <source>
        <dbReference type="Proteomes" id="UP000717585"/>
    </source>
</evidence>
<protein>
    <submittedName>
        <fullName evidence="2">CDP-diacylglycerol---serine O-phosphatidyltransferase</fullName>
    </submittedName>
</protein>
<organism evidence="2 3">
    <name type="scientific">Carpediemonas membranifera</name>
    <dbReference type="NCBI Taxonomy" id="201153"/>
    <lineage>
        <taxon>Eukaryota</taxon>
        <taxon>Metamonada</taxon>
        <taxon>Carpediemonas-like organisms</taxon>
        <taxon>Carpediemonas</taxon>
    </lineage>
</organism>
<dbReference type="Proteomes" id="UP000717585">
    <property type="component" value="Unassembled WGS sequence"/>
</dbReference>
<accession>A0A8J6BFK7</accession>